<gene>
    <name evidence="2" type="ORF">FEM48_Zijuj05G0146100</name>
</gene>
<dbReference type="Proteomes" id="UP000813462">
    <property type="component" value="Unassembled WGS sequence"/>
</dbReference>
<feature type="compositionally biased region" description="Basic and acidic residues" evidence="1">
    <location>
        <begin position="86"/>
        <end position="95"/>
    </location>
</feature>
<feature type="region of interest" description="Disordered" evidence="1">
    <location>
        <begin position="69"/>
        <end position="95"/>
    </location>
</feature>
<dbReference type="AlphaFoldDB" id="A0A978VFE0"/>
<evidence type="ECO:0000313" key="2">
    <source>
        <dbReference type="EMBL" id="KAH7529079.1"/>
    </source>
</evidence>
<accession>A0A978VFE0</accession>
<name>A0A978VFE0_ZIZJJ</name>
<reference evidence="2" key="1">
    <citation type="journal article" date="2021" name="Front. Plant Sci.">
        <title>Chromosome-Scale Genome Assembly for Chinese Sour Jujube and Insights Into Its Genome Evolution and Domestication Signature.</title>
        <authorList>
            <person name="Shen L.-Y."/>
            <person name="Luo H."/>
            <person name="Wang X.-L."/>
            <person name="Wang X.-M."/>
            <person name="Qiu X.-J."/>
            <person name="Liu H."/>
            <person name="Zhou S.-S."/>
            <person name="Jia K.-H."/>
            <person name="Nie S."/>
            <person name="Bao Y.-T."/>
            <person name="Zhang R.-G."/>
            <person name="Yun Q.-Z."/>
            <person name="Chai Y.-H."/>
            <person name="Lu J.-Y."/>
            <person name="Li Y."/>
            <person name="Zhao S.-W."/>
            <person name="Mao J.-F."/>
            <person name="Jia S.-G."/>
            <person name="Mao Y.-M."/>
        </authorList>
    </citation>
    <scope>NUCLEOTIDE SEQUENCE</scope>
    <source>
        <strain evidence="2">AT0</strain>
        <tissue evidence="2">Leaf</tissue>
    </source>
</reference>
<evidence type="ECO:0000256" key="1">
    <source>
        <dbReference type="SAM" id="MobiDB-lite"/>
    </source>
</evidence>
<organism evidence="2 3">
    <name type="scientific">Ziziphus jujuba var. spinosa</name>
    <dbReference type="NCBI Taxonomy" id="714518"/>
    <lineage>
        <taxon>Eukaryota</taxon>
        <taxon>Viridiplantae</taxon>
        <taxon>Streptophyta</taxon>
        <taxon>Embryophyta</taxon>
        <taxon>Tracheophyta</taxon>
        <taxon>Spermatophyta</taxon>
        <taxon>Magnoliopsida</taxon>
        <taxon>eudicotyledons</taxon>
        <taxon>Gunneridae</taxon>
        <taxon>Pentapetalae</taxon>
        <taxon>rosids</taxon>
        <taxon>fabids</taxon>
        <taxon>Rosales</taxon>
        <taxon>Rhamnaceae</taxon>
        <taxon>Paliureae</taxon>
        <taxon>Ziziphus</taxon>
    </lineage>
</organism>
<dbReference type="PANTHER" id="PTHR36726:SF5">
    <property type="entry name" value="CLAVATA3_ESR (CLE) GENE FAMILY MEMBER MTCLE11"/>
    <property type="match status" value="1"/>
</dbReference>
<comment type="caution">
    <text evidence="2">The sequence shown here is derived from an EMBL/GenBank/DDBJ whole genome shotgun (WGS) entry which is preliminary data.</text>
</comment>
<proteinExistence type="predicted"/>
<dbReference type="InterPro" id="IPR038821">
    <property type="entry name" value="CLE45-like"/>
</dbReference>
<sequence length="95" mass="10621">MGFLAYRGAILILCIGFLALLQPVKVSGFGSKDLALRWSKRNLPFVRDLHIFKDVALEDLEKKLNLAPAPSMTFDPSQSNKRGVRRGSDPIHNRS</sequence>
<protein>
    <submittedName>
        <fullName evidence="2">Uncharacterized protein</fullName>
    </submittedName>
</protein>
<evidence type="ECO:0000313" key="3">
    <source>
        <dbReference type="Proteomes" id="UP000813462"/>
    </source>
</evidence>
<dbReference type="PANTHER" id="PTHR36726">
    <property type="entry name" value="CLAVATA3/ESR (CLE)-RELATED PROTEIN 45"/>
    <property type="match status" value="1"/>
</dbReference>
<dbReference type="EMBL" id="JAEACU010000005">
    <property type="protein sequence ID" value="KAH7529079.1"/>
    <property type="molecule type" value="Genomic_DNA"/>
</dbReference>